<name>A0ABM8YGP5_9BACI</name>
<reference evidence="1 2" key="1">
    <citation type="submission" date="2021-10" db="EMBL/GenBank/DDBJ databases">
        <authorList>
            <person name="Criscuolo A."/>
        </authorList>
    </citation>
    <scope>NUCLEOTIDE SEQUENCE [LARGE SCALE GENOMIC DNA]</scope>
    <source>
        <strain evidence="2">CIP 111899</strain>
    </source>
</reference>
<dbReference type="InterPro" id="IPR001387">
    <property type="entry name" value="Cro/C1-type_HTH"/>
</dbReference>
<evidence type="ECO:0000313" key="1">
    <source>
        <dbReference type="EMBL" id="CAG9614913.1"/>
    </source>
</evidence>
<dbReference type="SUPFAM" id="SSF47413">
    <property type="entry name" value="lambda repressor-like DNA-binding domains"/>
    <property type="match status" value="1"/>
</dbReference>
<accession>A0ABM8YGP5</accession>
<evidence type="ECO:0008006" key="3">
    <source>
        <dbReference type="Google" id="ProtNLM"/>
    </source>
</evidence>
<dbReference type="InterPro" id="IPR010982">
    <property type="entry name" value="Lambda_DNA-bd_dom_sf"/>
</dbReference>
<proteinExistence type="predicted"/>
<protein>
    <recommendedName>
        <fullName evidence="3">XRE family transcriptional regulator</fullName>
    </recommendedName>
</protein>
<organism evidence="1 2">
    <name type="scientific">Bacillus rhizoplanae</name>
    <dbReference type="NCBI Taxonomy" id="2880966"/>
    <lineage>
        <taxon>Bacteria</taxon>
        <taxon>Bacillati</taxon>
        <taxon>Bacillota</taxon>
        <taxon>Bacilli</taxon>
        <taxon>Bacillales</taxon>
        <taxon>Bacillaceae</taxon>
        <taxon>Bacillus</taxon>
    </lineage>
</organism>
<dbReference type="Proteomes" id="UP000789423">
    <property type="component" value="Unassembled WGS sequence"/>
</dbReference>
<keyword evidence="2" id="KW-1185">Reference proteome</keyword>
<gene>
    <name evidence="1" type="ORF">BACCIP111899_04146</name>
</gene>
<comment type="caution">
    <text evidence="1">The sequence shown here is derived from an EMBL/GenBank/DDBJ whole genome shotgun (WGS) entry which is preliminary data.</text>
</comment>
<evidence type="ECO:0000313" key="2">
    <source>
        <dbReference type="Proteomes" id="UP000789423"/>
    </source>
</evidence>
<dbReference type="CDD" id="cd00093">
    <property type="entry name" value="HTH_XRE"/>
    <property type="match status" value="1"/>
</dbReference>
<sequence>MNKEFNDKVLQEFETYLKEHGVKLTFIAVKLGLASTTLSSWRHGNFFFSVPTLRHIQRYIGIEEEN</sequence>
<dbReference type="EMBL" id="CAKJTI010000044">
    <property type="protein sequence ID" value="CAG9614913.1"/>
    <property type="molecule type" value="Genomic_DNA"/>
</dbReference>